<accession>A0ABW6IN08</accession>
<dbReference type="SUPFAM" id="SSF52540">
    <property type="entry name" value="P-loop containing nucleoside triphosphate hydrolases"/>
    <property type="match status" value="1"/>
</dbReference>
<dbReference type="SMART" id="SM01043">
    <property type="entry name" value="BTAD"/>
    <property type="match status" value="1"/>
</dbReference>
<organism evidence="4 5">
    <name type="scientific">Streptomyces wedmorensis</name>
    <dbReference type="NCBI Taxonomy" id="43759"/>
    <lineage>
        <taxon>Bacteria</taxon>
        <taxon>Bacillati</taxon>
        <taxon>Actinomycetota</taxon>
        <taxon>Actinomycetes</taxon>
        <taxon>Kitasatosporales</taxon>
        <taxon>Streptomycetaceae</taxon>
        <taxon>Streptomyces</taxon>
    </lineage>
</organism>
<evidence type="ECO:0000256" key="2">
    <source>
        <dbReference type="SAM" id="MobiDB-lite"/>
    </source>
</evidence>
<dbReference type="Pfam" id="PF03704">
    <property type="entry name" value="BTAD"/>
    <property type="match status" value="1"/>
</dbReference>
<protein>
    <submittedName>
        <fullName evidence="4">AAA family ATPase</fullName>
    </submittedName>
</protein>
<evidence type="ECO:0000259" key="3">
    <source>
        <dbReference type="SMART" id="SM01043"/>
    </source>
</evidence>
<feature type="region of interest" description="Disordered" evidence="2">
    <location>
        <begin position="573"/>
        <end position="593"/>
    </location>
</feature>
<dbReference type="InterPro" id="IPR027417">
    <property type="entry name" value="P-loop_NTPase"/>
</dbReference>
<dbReference type="Gene3D" id="1.10.10.10">
    <property type="entry name" value="Winged helix-like DNA-binding domain superfamily/Winged helix DNA-binding domain"/>
    <property type="match status" value="1"/>
</dbReference>
<evidence type="ECO:0000313" key="5">
    <source>
        <dbReference type="Proteomes" id="UP001600424"/>
    </source>
</evidence>
<dbReference type="InterPro" id="IPR011990">
    <property type="entry name" value="TPR-like_helical_dom_sf"/>
</dbReference>
<dbReference type="Gene3D" id="1.25.40.10">
    <property type="entry name" value="Tetratricopeptide repeat domain"/>
    <property type="match status" value="1"/>
</dbReference>
<evidence type="ECO:0000313" key="4">
    <source>
        <dbReference type="EMBL" id="MFE5978964.1"/>
    </source>
</evidence>
<dbReference type="SUPFAM" id="SSF48452">
    <property type="entry name" value="TPR-like"/>
    <property type="match status" value="1"/>
</dbReference>
<dbReference type="PANTHER" id="PTHR35807">
    <property type="entry name" value="TRANSCRIPTIONAL REGULATOR REDD-RELATED"/>
    <property type="match status" value="1"/>
</dbReference>
<dbReference type="InterPro" id="IPR005158">
    <property type="entry name" value="BTAD"/>
</dbReference>
<keyword evidence="5" id="KW-1185">Reference proteome</keyword>
<dbReference type="EMBL" id="JBHTRV010000003">
    <property type="protein sequence ID" value="MFE5978964.1"/>
    <property type="molecule type" value="Genomic_DNA"/>
</dbReference>
<keyword evidence="1" id="KW-0902">Two-component regulatory system</keyword>
<name>A0ABW6IN08_STRWE</name>
<dbReference type="Pfam" id="PF13191">
    <property type="entry name" value="AAA_16"/>
    <property type="match status" value="1"/>
</dbReference>
<sequence length="609" mass="66621">MSTKPQEVTIRLLGGFRLEAGGAEIPQTRWTRPTAGRVLKILALTEGHALTRARLAHLLRPHALPTAARASLRVALHEVRRVLEPALDAGDTSSYLLSDQDGTVRLDPGLVRVDLTEVTRPTLVPVTTTCLERRLDSMLSEILPHEAPDELLLRRRVQLRESRRSTVLALAAQYHLEGAPERALVLLRRVMQVDPLAGEVCRALMETLLELGLRSEAMESFHLYRRALGSAYGAAPDAGLRALHDRAMASPVAAPRPSGVMHTIGFVGRERELALLTALPKGAAPRIVLLSGEPGIGLTRLLDETAARLRPRGIHVLHARRGELDTGERFGELLAGLRAVDRERPKAPVRPTADGPFRDRGPVMPAAGLQAGQPVFVLVDDAHDLSETDRWMLRTLVRQGAGHLVRFVIVHRGPAPERGRERRACPAVHRLVLGRLSRAECDRLVASWHPRDGGQEGAASVYRLSGGNPLFALAVLRDELHREIVLSRIARGDATVMRLLDIFAASENGMSHAELLLASDRLRAREPDAAPARRTLLLALERAIGHGWIRKDAEGSYRLFVPAVREALTADRPRAAVSAGESDDGTGPKGAKPLVGSRLWLWNGFQPRP</sequence>
<dbReference type="InterPro" id="IPR051677">
    <property type="entry name" value="AfsR-DnrI-RedD_regulator"/>
</dbReference>
<dbReference type="InterPro" id="IPR036388">
    <property type="entry name" value="WH-like_DNA-bd_sf"/>
</dbReference>
<gene>
    <name evidence="4" type="ORF">ACFQ63_04560</name>
</gene>
<dbReference type="RefSeq" id="WP_386256395.1">
    <property type="nucleotide sequence ID" value="NZ_JBHTRV010000003.1"/>
</dbReference>
<feature type="domain" description="Bacterial transcriptional activator" evidence="3">
    <location>
        <begin position="113"/>
        <end position="248"/>
    </location>
</feature>
<dbReference type="Proteomes" id="UP001600424">
    <property type="component" value="Unassembled WGS sequence"/>
</dbReference>
<dbReference type="InterPro" id="IPR041664">
    <property type="entry name" value="AAA_16"/>
</dbReference>
<reference evidence="4 5" key="1">
    <citation type="submission" date="2024-09" db="EMBL/GenBank/DDBJ databases">
        <title>The Natural Products Discovery Center: Release of the First 8490 Sequenced Strains for Exploring Actinobacteria Biosynthetic Diversity.</title>
        <authorList>
            <person name="Kalkreuter E."/>
            <person name="Kautsar S.A."/>
            <person name="Yang D."/>
            <person name="Bader C.D."/>
            <person name="Teijaro C.N."/>
            <person name="Fluegel L."/>
            <person name="Davis C.M."/>
            <person name="Simpson J.R."/>
            <person name="Lauterbach L."/>
            <person name="Steele A.D."/>
            <person name="Gui C."/>
            <person name="Meng S."/>
            <person name="Li G."/>
            <person name="Viehrig K."/>
            <person name="Ye F."/>
            <person name="Su P."/>
            <person name="Kiefer A.F."/>
            <person name="Nichols A."/>
            <person name="Cepeda A.J."/>
            <person name="Yan W."/>
            <person name="Fan B."/>
            <person name="Jiang Y."/>
            <person name="Adhikari A."/>
            <person name="Zheng C.-J."/>
            <person name="Schuster L."/>
            <person name="Cowan T.M."/>
            <person name="Smanski M.J."/>
            <person name="Chevrette M.G."/>
            <person name="De Carvalho L.P.S."/>
            <person name="Shen B."/>
        </authorList>
    </citation>
    <scope>NUCLEOTIDE SEQUENCE [LARGE SCALE GENOMIC DNA]</scope>
    <source>
        <strain evidence="4 5">NPDC056472</strain>
    </source>
</reference>
<comment type="caution">
    <text evidence="4">The sequence shown here is derived from an EMBL/GenBank/DDBJ whole genome shotgun (WGS) entry which is preliminary data.</text>
</comment>
<evidence type="ECO:0000256" key="1">
    <source>
        <dbReference type="ARBA" id="ARBA00023012"/>
    </source>
</evidence>
<proteinExistence type="predicted"/>